<reference evidence="3" key="1">
    <citation type="journal article" date="2019" name="Int. J. Syst. Evol. Microbiol.">
        <title>The Global Catalogue of Microorganisms (GCM) 10K type strain sequencing project: providing services to taxonomists for standard genome sequencing and annotation.</title>
        <authorList>
            <consortium name="The Broad Institute Genomics Platform"/>
            <consortium name="The Broad Institute Genome Sequencing Center for Infectious Disease"/>
            <person name="Wu L."/>
            <person name="Ma J."/>
        </authorList>
    </citation>
    <scope>NUCLEOTIDE SEQUENCE [LARGE SCALE GENOMIC DNA]</scope>
    <source>
        <strain evidence="3">NBRC 106348</strain>
    </source>
</reference>
<dbReference type="EMBL" id="BSUK01000001">
    <property type="protein sequence ID" value="GMA22744.1"/>
    <property type="molecule type" value="Genomic_DNA"/>
</dbReference>
<evidence type="ECO:0000313" key="3">
    <source>
        <dbReference type="Proteomes" id="UP001157091"/>
    </source>
</evidence>
<proteinExistence type="predicted"/>
<feature type="region of interest" description="Disordered" evidence="1">
    <location>
        <begin position="83"/>
        <end position="109"/>
    </location>
</feature>
<comment type="caution">
    <text evidence="2">The sequence shown here is derived from an EMBL/GenBank/DDBJ whole genome shotgun (WGS) entry which is preliminary data.</text>
</comment>
<feature type="compositionally biased region" description="Low complexity" evidence="1">
    <location>
        <begin position="144"/>
        <end position="155"/>
    </location>
</feature>
<sequence>MALKHVVQAYPRDLLRRPETPGNLVQQLPGVDVAALDVDRRTLTRRALASLGDRRLGHPHLQPPTPRRLTHRRHQRVVCRAVGRRPHDQPVRHVPRRSDPPRAPNPRPDRIQVTYLVDDAVVVAQGADVPAESMLLGRAGVAGAGRDLAHGGASRSGRRSPRRRVRW</sequence>
<evidence type="ECO:0000256" key="1">
    <source>
        <dbReference type="SAM" id="MobiDB-lite"/>
    </source>
</evidence>
<feature type="region of interest" description="Disordered" evidence="1">
    <location>
        <begin position="144"/>
        <end position="167"/>
    </location>
</feature>
<dbReference type="RefSeq" id="WP_284291869.1">
    <property type="nucleotide sequence ID" value="NZ_BSUK01000001.1"/>
</dbReference>
<keyword evidence="3" id="KW-1185">Reference proteome</keyword>
<evidence type="ECO:0000313" key="2">
    <source>
        <dbReference type="EMBL" id="GMA22744.1"/>
    </source>
</evidence>
<gene>
    <name evidence="2" type="ORF">GCM10025864_05030</name>
</gene>
<dbReference type="Proteomes" id="UP001157091">
    <property type="component" value="Unassembled WGS sequence"/>
</dbReference>
<organism evidence="2 3">
    <name type="scientific">Luteimicrobium album</name>
    <dbReference type="NCBI Taxonomy" id="1054550"/>
    <lineage>
        <taxon>Bacteria</taxon>
        <taxon>Bacillati</taxon>
        <taxon>Actinomycetota</taxon>
        <taxon>Actinomycetes</taxon>
        <taxon>Micrococcales</taxon>
        <taxon>Luteimicrobium</taxon>
    </lineage>
</organism>
<feature type="compositionally biased region" description="Basic and acidic residues" evidence="1">
    <location>
        <begin position="85"/>
        <end position="100"/>
    </location>
</feature>
<name>A0ABQ6HZ14_9MICO</name>
<protein>
    <submittedName>
        <fullName evidence="2">Uncharacterized protein</fullName>
    </submittedName>
</protein>
<feature type="compositionally biased region" description="Basic residues" evidence="1">
    <location>
        <begin position="156"/>
        <end position="167"/>
    </location>
</feature>
<accession>A0ABQ6HZ14</accession>